<reference evidence="8 9" key="1">
    <citation type="journal article" date="2014" name="BMC Genomics">
        <title>Comparison of environmental and isolate Sulfobacillus genomes reveals diverse carbon, sulfur, nitrogen, and hydrogen metabolisms.</title>
        <authorList>
            <person name="Justice N.B."/>
            <person name="Norman A."/>
            <person name="Brown C.T."/>
            <person name="Singh A."/>
            <person name="Thomas B.C."/>
            <person name="Banfield J.F."/>
        </authorList>
    </citation>
    <scope>NUCLEOTIDE SEQUENCE [LARGE SCALE GENOMIC DNA]</scope>
    <source>
        <strain evidence="8">AMDSBA4</strain>
    </source>
</reference>
<name>A0A2T2XGR8_9FIRM</name>
<evidence type="ECO:0000259" key="7">
    <source>
        <dbReference type="Pfam" id="PF01052"/>
    </source>
</evidence>
<dbReference type="InterPro" id="IPR012826">
    <property type="entry name" value="FliN"/>
</dbReference>
<sequence length="140" mass="15044">MAKKATHLTAEEIQALMGDNATPEGTSNEDLVEAKRVEFAELDRDTAISEAHNSVNFLYDVPMTVEAILGSTEVSIKDVLEIAPGSVVELDKAYGEPVDIYLNGRLVARGDVVIVGEQFGVKITEILVSAEEMGAVPPEE</sequence>
<comment type="similarity">
    <text evidence="2">Belongs to the FliN/MopA/SpaO family.</text>
</comment>
<dbReference type="GO" id="GO:0071973">
    <property type="term" value="P:bacterial-type flagellum-dependent cell motility"/>
    <property type="evidence" value="ECO:0007669"/>
    <property type="project" value="InterPro"/>
</dbReference>
<keyword evidence="6" id="KW-0472">Membrane</keyword>
<gene>
    <name evidence="8" type="primary">fliN</name>
    <name evidence="8" type="ORF">C7B46_08595</name>
</gene>
<evidence type="ECO:0000256" key="6">
    <source>
        <dbReference type="ARBA" id="ARBA00023136"/>
    </source>
</evidence>
<protein>
    <submittedName>
        <fullName evidence="8">Flagellar motor switch protein FliN</fullName>
    </submittedName>
</protein>
<dbReference type="GO" id="GO:0009425">
    <property type="term" value="C:bacterial-type flagellum basal body"/>
    <property type="evidence" value="ECO:0007669"/>
    <property type="project" value="InterPro"/>
</dbReference>
<dbReference type="PANTHER" id="PTHR43484:SF1">
    <property type="entry name" value="FLAGELLAR MOTOR SWITCH PROTEIN FLIN"/>
    <property type="match status" value="1"/>
</dbReference>
<accession>A0A2T2XGR8</accession>
<evidence type="ECO:0000256" key="3">
    <source>
        <dbReference type="ARBA" id="ARBA00022475"/>
    </source>
</evidence>
<feature type="domain" description="Flagellar motor switch protein FliN-like C-terminal" evidence="7">
    <location>
        <begin position="58"/>
        <end position="127"/>
    </location>
</feature>
<dbReference type="Pfam" id="PF01052">
    <property type="entry name" value="FliMN_C"/>
    <property type="match status" value="1"/>
</dbReference>
<comment type="caution">
    <text evidence="8">The sequence shown here is derived from an EMBL/GenBank/DDBJ whole genome shotgun (WGS) entry which is preliminary data.</text>
</comment>
<comment type="subcellular location">
    <subcellularLocation>
        <location evidence="1">Cell membrane</location>
        <topology evidence="1">Peripheral membrane protein</topology>
        <orientation evidence="1">Cytoplasmic side</orientation>
    </subcellularLocation>
</comment>
<dbReference type="GO" id="GO:0006935">
    <property type="term" value="P:chemotaxis"/>
    <property type="evidence" value="ECO:0007669"/>
    <property type="project" value="UniProtKB-KW"/>
</dbReference>
<dbReference type="InterPro" id="IPR036429">
    <property type="entry name" value="SpoA-like_sf"/>
</dbReference>
<dbReference type="PANTHER" id="PTHR43484">
    <property type="match status" value="1"/>
</dbReference>
<evidence type="ECO:0000256" key="4">
    <source>
        <dbReference type="ARBA" id="ARBA00022500"/>
    </source>
</evidence>
<dbReference type="InterPro" id="IPR001172">
    <property type="entry name" value="FliN_T3SS_HrcQb"/>
</dbReference>
<dbReference type="GO" id="GO:0003774">
    <property type="term" value="F:cytoskeletal motor activity"/>
    <property type="evidence" value="ECO:0007669"/>
    <property type="project" value="InterPro"/>
</dbReference>
<evidence type="ECO:0000313" key="9">
    <source>
        <dbReference type="Proteomes" id="UP000242972"/>
    </source>
</evidence>
<evidence type="ECO:0000313" key="8">
    <source>
        <dbReference type="EMBL" id="PSR33656.1"/>
    </source>
</evidence>
<keyword evidence="8" id="KW-0969">Cilium</keyword>
<keyword evidence="3" id="KW-1003">Cell membrane</keyword>
<dbReference type="GO" id="GO:0005886">
    <property type="term" value="C:plasma membrane"/>
    <property type="evidence" value="ECO:0007669"/>
    <property type="project" value="UniProtKB-SubCell"/>
</dbReference>
<dbReference type="InterPro" id="IPR051469">
    <property type="entry name" value="FliN/MopA/SpaO"/>
</dbReference>
<dbReference type="InterPro" id="IPR001543">
    <property type="entry name" value="FliN-like_C"/>
</dbReference>
<dbReference type="EMBL" id="PXYW01000017">
    <property type="protein sequence ID" value="PSR33656.1"/>
    <property type="molecule type" value="Genomic_DNA"/>
</dbReference>
<evidence type="ECO:0000256" key="1">
    <source>
        <dbReference type="ARBA" id="ARBA00004413"/>
    </source>
</evidence>
<keyword evidence="8" id="KW-0966">Cell projection</keyword>
<dbReference type="SUPFAM" id="SSF101801">
    <property type="entry name" value="Surface presentation of antigens (SPOA)"/>
    <property type="match status" value="1"/>
</dbReference>
<dbReference type="AlphaFoldDB" id="A0A2T2XGR8"/>
<evidence type="ECO:0000256" key="2">
    <source>
        <dbReference type="ARBA" id="ARBA00009226"/>
    </source>
</evidence>
<proteinExistence type="inferred from homology"/>
<dbReference type="Gene3D" id="2.30.330.10">
    <property type="entry name" value="SpoA-like"/>
    <property type="match status" value="1"/>
</dbReference>
<keyword evidence="5" id="KW-0283">Flagellar rotation</keyword>
<dbReference type="PRINTS" id="PR00956">
    <property type="entry name" value="FLGMOTORFLIN"/>
</dbReference>
<keyword evidence="4" id="KW-0145">Chemotaxis</keyword>
<dbReference type="Proteomes" id="UP000242972">
    <property type="component" value="Unassembled WGS sequence"/>
</dbReference>
<dbReference type="NCBIfam" id="TIGR02480">
    <property type="entry name" value="fliN"/>
    <property type="match status" value="1"/>
</dbReference>
<evidence type="ECO:0000256" key="5">
    <source>
        <dbReference type="ARBA" id="ARBA00022779"/>
    </source>
</evidence>
<keyword evidence="8" id="KW-0282">Flagellum</keyword>
<organism evidence="8 9">
    <name type="scientific">Sulfobacillus benefaciens</name>
    <dbReference type="NCBI Taxonomy" id="453960"/>
    <lineage>
        <taxon>Bacteria</taxon>
        <taxon>Bacillati</taxon>
        <taxon>Bacillota</taxon>
        <taxon>Clostridia</taxon>
        <taxon>Eubacteriales</taxon>
        <taxon>Clostridiales Family XVII. Incertae Sedis</taxon>
        <taxon>Sulfobacillus</taxon>
    </lineage>
</organism>